<dbReference type="InterPro" id="IPR013785">
    <property type="entry name" value="Aldolase_TIM"/>
</dbReference>
<evidence type="ECO:0000256" key="11">
    <source>
        <dbReference type="ARBA" id="ARBA00052399"/>
    </source>
</evidence>
<dbReference type="GO" id="GO:0046872">
    <property type="term" value="F:metal ion binding"/>
    <property type="evidence" value="ECO:0007669"/>
    <property type="project" value="UniProtKB-UniRule"/>
</dbReference>
<dbReference type="Pfam" id="PF01070">
    <property type="entry name" value="FMN_dh"/>
    <property type="match status" value="1"/>
</dbReference>
<dbReference type="PROSITE" id="PS00557">
    <property type="entry name" value="FMN_HYDROXY_ACID_DH_1"/>
    <property type="match status" value="1"/>
</dbReference>
<dbReference type="InterPro" id="IPR036400">
    <property type="entry name" value="Cyt_B5-like_heme/steroid_sf"/>
</dbReference>
<dbReference type="FunFam" id="3.20.20.70:FF:000062">
    <property type="entry name" value="Cytochrome b2, mitochondrial, putative"/>
    <property type="match status" value="1"/>
</dbReference>
<evidence type="ECO:0000256" key="10">
    <source>
        <dbReference type="ARBA" id="ARBA00023128"/>
    </source>
</evidence>
<evidence type="ECO:0000256" key="7">
    <source>
        <dbReference type="ARBA" id="ARBA00022723"/>
    </source>
</evidence>
<dbReference type="PROSITE" id="PS00191">
    <property type="entry name" value="CYTOCHROME_B5_1"/>
    <property type="match status" value="1"/>
</dbReference>
<keyword evidence="10" id="KW-0496">Mitochondrion</keyword>
<keyword evidence="7 16" id="KW-0479">Metal-binding</keyword>
<keyword evidence="9 16" id="KW-0408">Iron</keyword>
<keyword evidence="6" id="KW-0288">FMN</keyword>
<name>A0A397ULD6_9GLOM</name>
<feature type="domain" description="FMN hydroxy acid dehydrogenase" evidence="18">
    <location>
        <begin position="101"/>
        <end position="461"/>
    </location>
</feature>
<dbReference type="SUPFAM" id="SSF55856">
    <property type="entry name" value="Cytochrome b5-like heme/steroid binding domain"/>
    <property type="match status" value="1"/>
</dbReference>
<dbReference type="Pfam" id="PF00173">
    <property type="entry name" value="Cyt-b5"/>
    <property type="match status" value="1"/>
</dbReference>
<dbReference type="Proteomes" id="UP000266673">
    <property type="component" value="Unassembled WGS sequence"/>
</dbReference>
<evidence type="ECO:0000313" key="20">
    <source>
        <dbReference type="Proteomes" id="UP000266673"/>
    </source>
</evidence>
<comment type="subcellular location">
    <subcellularLocation>
        <location evidence="2">Mitochondrion intermembrane space</location>
    </subcellularLocation>
</comment>
<dbReference type="GO" id="GO:0020037">
    <property type="term" value="F:heme binding"/>
    <property type="evidence" value="ECO:0007669"/>
    <property type="project" value="UniProtKB-UniRule"/>
</dbReference>
<dbReference type="Gene3D" id="3.10.120.10">
    <property type="entry name" value="Cytochrome b5-like heme/steroid binding domain"/>
    <property type="match status" value="1"/>
</dbReference>
<dbReference type="InterPro" id="IPR000262">
    <property type="entry name" value="FMN-dep_DH"/>
</dbReference>
<dbReference type="InterPro" id="IPR001199">
    <property type="entry name" value="Cyt_B5-like_heme/steroid-bd"/>
</dbReference>
<comment type="cofactor">
    <cofactor evidence="1">
        <name>FMN</name>
        <dbReference type="ChEBI" id="CHEBI:58210"/>
    </cofactor>
</comment>
<comment type="caution">
    <text evidence="19">The sequence shown here is derived from an EMBL/GenBank/DDBJ whole genome shotgun (WGS) entry which is preliminary data.</text>
</comment>
<reference evidence="19 20" key="1">
    <citation type="submission" date="2018-06" db="EMBL/GenBank/DDBJ databases">
        <title>Comparative genomics reveals the genomic features of Rhizophagus irregularis, R. cerebriforme, R. diaphanum and Gigaspora rosea, and their symbiotic lifestyle signature.</title>
        <authorList>
            <person name="Morin E."/>
            <person name="San Clemente H."/>
            <person name="Chen E.C.H."/>
            <person name="De La Providencia I."/>
            <person name="Hainaut M."/>
            <person name="Kuo A."/>
            <person name="Kohler A."/>
            <person name="Murat C."/>
            <person name="Tang N."/>
            <person name="Roy S."/>
            <person name="Loubradou J."/>
            <person name="Henrissat B."/>
            <person name="Grigoriev I.V."/>
            <person name="Corradi N."/>
            <person name="Roux C."/>
            <person name="Martin F.M."/>
        </authorList>
    </citation>
    <scope>NUCLEOTIDE SEQUENCE [LARGE SCALE GENOMIC DNA]</scope>
    <source>
        <strain evidence="19 20">DAOM 194757</strain>
    </source>
</reference>
<evidence type="ECO:0000256" key="9">
    <source>
        <dbReference type="ARBA" id="ARBA00023004"/>
    </source>
</evidence>
<evidence type="ECO:0000256" key="5">
    <source>
        <dbReference type="ARBA" id="ARBA00022630"/>
    </source>
</evidence>
<comment type="subunit">
    <text evidence="3">Homotetramer.</text>
</comment>
<dbReference type="EC" id="1.1.2.3" evidence="14"/>
<dbReference type="CDD" id="cd02922">
    <property type="entry name" value="FCB2_FMN"/>
    <property type="match status" value="1"/>
</dbReference>
<dbReference type="AlphaFoldDB" id="A0A397ULD6"/>
<evidence type="ECO:0000256" key="4">
    <source>
        <dbReference type="ARBA" id="ARBA00022617"/>
    </source>
</evidence>
<comment type="similarity">
    <text evidence="16">Belongs to the cytochrome b5 family.</text>
</comment>
<dbReference type="OrthoDB" id="1925334at2759"/>
<comment type="similarity">
    <text evidence="13">In the N-terminal section; belongs to the cytochrome b5 family.</text>
</comment>
<evidence type="ECO:0000313" key="19">
    <source>
        <dbReference type="EMBL" id="RIB11065.1"/>
    </source>
</evidence>
<accession>A0A397ULD6</accession>
<keyword evidence="4 16" id="KW-0349">Heme</keyword>
<dbReference type="PROSITE" id="PS50255">
    <property type="entry name" value="CYTOCHROME_B5_2"/>
    <property type="match status" value="1"/>
</dbReference>
<gene>
    <name evidence="19" type="ORF">C2G38_135219</name>
</gene>
<comment type="similarity">
    <text evidence="12">In the C-terminal section; belongs to the FMN-dependent alpha-hydroxy acid dehydrogenase family.</text>
</comment>
<dbReference type="SUPFAM" id="SSF51395">
    <property type="entry name" value="FMN-linked oxidoreductases"/>
    <property type="match status" value="1"/>
</dbReference>
<dbReference type="PROSITE" id="PS51349">
    <property type="entry name" value="FMN_HYDROXY_ACID_DH_2"/>
    <property type="match status" value="1"/>
</dbReference>
<feature type="domain" description="Cytochrome b5 heme-binding" evidence="17">
    <location>
        <begin position="1"/>
        <end position="78"/>
    </location>
</feature>
<dbReference type="EMBL" id="QKWP01001176">
    <property type="protein sequence ID" value="RIB11065.1"/>
    <property type="molecule type" value="Genomic_DNA"/>
</dbReference>
<evidence type="ECO:0000256" key="6">
    <source>
        <dbReference type="ARBA" id="ARBA00022643"/>
    </source>
</evidence>
<dbReference type="SMART" id="SM01117">
    <property type="entry name" value="Cyt-b5"/>
    <property type="match status" value="1"/>
</dbReference>
<dbReference type="InterPro" id="IPR037458">
    <property type="entry name" value="L-MDH/L-LDH_FMN-bd"/>
</dbReference>
<comment type="catalytic activity">
    <reaction evidence="11">
        <text>(S)-lactate + 2 Fe(III)-[cytochrome c] = 2 Fe(II)-[cytochrome c] + pyruvate + 2 H(+)</text>
        <dbReference type="Rhea" id="RHEA:19909"/>
        <dbReference type="Rhea" id="RHEA-COMP:10350"/>
        <dbReference type="Rhea" id="RHEA-COMP:14399"/>
        <dbReference type="ChEBI" id="CHEBI:15361"/>
        <dbReference type="ChEBI" id="CHEBI:15378"/>
        <dbReference type="ChEBI" id="CHEBI:16651"/>
        <dbReference type="ChEBI" id="CHEBI:29033"/>
        <dbReference type="ChEBI" id="CHEBI:29034"/>
        <dbReference type="EC" id="1.1.2.3"/>
    </reaction>
    <physiologicalReaction direction="left-to-right" evidence="11">
        <dbReference type="Rhea" id="RHEA:19910"/>
    </physiologicalReaction>
</comment>
<dbReference type="GO" id="GO:0005758">
    <property type="term" value="C:mitochondrial intermembrane space"/>
    <property type="evidence" value="ECO:0007669"/>
    <property type="project" value="UniProtKB-SubCell"/>
</dbReference>
<dbReference type="STRING" id="44941.A0A397ULD6"/>
<protein>
    <recommendedName>
        <fullName evidence="15">L-lactate dehydrogenase (cytochrome)</fullName>
        <ecNumber evidence="14">1.1.2.3</ecNumber>
    </recommendedName>
</protein>
<evidence type="ECO:0000256" key="12">
    <source>
        <dbReference type="ARBA" id="ARBA00061137"/>
    </source>
</evidence>
<proteinExistence type="inferred from homology"/>
<evidence type="ECO:0000256" key="16">
    <source>
        <dbReference type="RuleBase" id="RU362121"/>
    </source>
</evidence>
<evidence type="ECO:0000259" key="17">
    <source>
        <dbReference type="PROSITE" id="PS50255"/>
    </source>
</evidence>
<evidence type="ECO:0000256" key="13">
    <source>
        <dbReference type="ARBA" id="ARBA00061589"/>
    </source>
</evidence>
<evidence type="ECO:0000256" key="1">
    <source>
        <dbReference type="ARBA" id="ARBA00001917"/>
    </source>
</evidence>
<dbReference type="GO" id="GO:0004460">
    <property type="term" value="F:L-lactate dehydrogenase (cytochrome) activity"/>
    <property type="evidence" value="ECO:0007669"/>
    <property type="project" value="UniProtKB-EC"/>
</dbReference>
<keyword evidence="20" id="KW-1185">Reference proteome</keyword>
<dbReference type="Gene3D" id="3.20.20.70">
    <property type="entry name" value="Aldolase class I"/>
    <property type="match status" value="1"/>
</dbReference>
<sequence>MILISAEEIAKHNTYQDCWIIIYDKVYNLSKFLPEHPGGVGVILEQAGKDATLAFSTIHSQEMIHRYLPSDACLGFVDPATSVAETSKAEERRREAIKNRPSLNEILHLYDFKAVASRILTNETWSFYNCAADDEISFRENHYAFLRIWLRPRVMRDVTHIDMSTKILGYYSSFPLYISATALGKLGHPLGEVVLTRAAHSHGITQMIPNFASCSLDEMTIARKDGQIQFFQLYINKNRDISRKVIQDVQEKGYKALVVTVDVPSVGNREKDLRMKYAGAPPGIQNEKDLNRDQGASRVLASFIDPSLNWNVIKWLRSITSMPIVIKGVQTPEDAILAAEYGCNGIVLSNHGGRQLDFAPSAIEVLPNVIEGLKKSGLLGKIEVYIDGGIHRGSDIFKAIALGAKAVGIGRPLLYAMSSYGQAGVEHALQILKDEFEAVMRLSGTNTIADICPNMVDSKSLSNHSLTPKDYLSSNVYDRLVPLRSKL</sequence>
<evidence type="ECO:0000256" key="2">
    <source>
        <dbReference type="ARBA" id="ARBA00004569"/>
    </source>
</evidence>
<evidence type="ECO:0000256" key="8">
    <source>
        <dbReference type="ARBA" id="ARBA00023002"/>
    </source>
</evidence>
<dbReference type="InterPro" id="IPR018506">
    <property type="entry name" value="Cyt_B5_heme-BS"/>
</dbReference>
<dbReference type="InterPro" id="IPR037396">
    <property type="entry name" value="FMN_HAD"/>
</dbReference>
<keyword evidence="8" id="KW-0560">Oxidoreductase</keyword>
<dbReference type="PANTHER" id="PTHR10578:SF148">
    <property type="entry name" value="L-LACTATE DEHYDROGENASE (CYTOCHROME)"/>
    <property type="match status" value="1"/>
</dbReference>
<evidence type="ECO:0000256" key="14">
    <source>
        <dbReference type="ARBA" id="ARBA00066458"/>
    </source>
</evidence>
<dbReference type="PANTHER" id="PTHR10578">
    <property type="entry name" value="S -2-HYDROXY-ACID OXIDASE-RELATED"/>
    <property type="match status" value="1"/>
</dbReference>
<evidence type="ECO:0000259" key="18">
    <source>
        <dbReference type="PROSITE" id="PS51349"/>
    </source>
</evidence>
<keyword evidence="5" id="KW-0285">Flavoprotein</keyword>
<dbReference type="InterPro" id="IPR008259">
    <property type="entry name" value="FMN_hydac_DH_AS"/>
</dbReference>
<evidence type="ECO:0000256" key="15">
    <source>
        <dbReference type="ARBA" id="ARBA00068515"/>
    </source>
</evidence>
<evidence type="ECO:0000256" key="3">
    <source>
        <dbReference type="ARBA" id="ARBA00011881"/>
    </source>
</evidence>
<organism evidence="19 20">
    <name type="scientific">Gigaspora rosea</name>
    <dbReference type="NCBI Taxonomy" id="44941"/>
    <lineage>
        <taxon>Eukaryota</taxon>
        <taxon>Fungi</taxon>
        <taxon>Fungi incertae sedis</taxon>
        <taxon>Mucoromycota</taxon>
        <taxon>Glomeromycotina</taxon>
        <taxon>Glomeromycetes</taxon>
        <taxon>Diversisporales</taxon>
        <taxon>Gigasporaceae</taxon>
        <taxon>Gigaspora</taxon>
    </lineage>
</organism>